<organism evidence="7 8">
    <name type="scientific">Nonomuraea aridisoli</name>
    <dbReference type="NCBI Taxonomy" id="2070368"/>
    <lineage>
        <taxon>Bacteria</taxon>
        <taxon>Bacillati</taxon>
        <taxon>Actinomycetota</taxon>
        <taxon>Actinomycetes</taxon>
        <taxon>Streptosporangiales</taxon>
        <taxon>Streptosporangiaceae</taxon>
        <taxon>Nonomuraea</taxon>
    </lineage>
</organism>
<evidence type="ECO:0000256" key="3">
    <source>
        <dbReference type="ARBA" id="ARBA00023163"/>
    </source>
</evidence>
<dbReference type="PANTHER" id="PTHR30055:SF234">
    <property type="entry name" value="HTH-TYPE TRANSCRIPTIONAL REGULATOR BETI"/>
    <property type="match status" value="1"/>
</dbReference>
<dbReference type="OrthoDB" id="3193022at2"/>
<feature type="DNA-binding region" description="H-T-H motif" evidence="4">
    <location>
        <begin position="39"/>
        <end position="58"/>
    </location>
</feature>
<dbReference type="GO" id="GO:0000976">
    <property type="term" value="F:transcription cis-regulatory region binding"/>
    <property type="evidence" value="ECO:0007669"/>
    <property type="project" value="TreeGrafter"/>
</dbReference>
<evidence type="ECO:0000313" key="7">
    <source>
        <dbReference type="EMBL" id="PZG22087.1"/>
    </source>
</evidence>
<evidence type="ECO:0000256" key="1">
    <source>
        <dbReference type="ARBA" id="ARBA00023015"/>
    </source>
</evidence>
<dbReference type="PROSITE" id="PS50977">
    <property type="entry name" value="HTH_TETR_2"/>
    <property type="match status" value="1"/>
</dbReference>
<feature type="domain" description="HTH tetR-type" evidence="6">
    <location>
        <begin position="16"/>
        <end position="76"/>
    </location>
</feature>
<dbReference type="SUPFAM" id="SSF46689">
    <property type="entry name" value="Homeodomain-like"/>
    <property type="match status" value="1"/>
</dbReference>
<name>A0A2W2FJW4_9ACTN</name>
<dbReference type="Pfam" id="PF00440">
    <property type="entry name" value="TetR_N"/>
    <property type="match status" value="1"/>
</dbReference>
<keyword evidence="1" id="KW-0805">Transcription regulation</keyword>
<evidence type="ECO:0000256" key="4">
    <source>
        <dbReference type="PROSITE-ProRule" id="PRU00335"/>
    </source>
</evidence>
<dbReference type="Proteomes" id="UP000249304">
    <property type="component" value="Unassembled WGS sequence"/>
</dbReference>
<accession>A0A2W2FJW4</accession>
<dbReference type="InterPro" id="IPR001647">
    <property type="entry name" value="HTH_TetR"/>
</dbReference>
<gene>
    <name evidence="7" type="ORF">C1J01_04755</name>
</gene>
<dbReference type="InterPro" id="IPR050109">
    <property type="entry name" value="HTH-type_TetR-like_transc_reg"/>
</dbReference>
<keyword evidence="3" id="KW-0804">Transcription</keyword>
<evidence type="ECO:0000256" key="2">
    <source>
        <dbReference type="ARBA" id="ARBA00023125"/>
    </source>
</evidence>
<evidence type="ECO:0000313" key="8">
    <source>
        <dbReference type="Proteomes" id="UP000249304"/>
    </source>
</evidence>
<dbReference type="AlphaFoldDB" id="A0A2W2FJW4"/>
<evidence type="ECO:0000259" key="6">
    <source>
        <dbReference type="PROSITE" id="PS50977"/>
    </source>
</evidence>
<dbReference type="Gene3D" id="1.10.357.10">
    <property type="entry name" value="Tetracycline Repressor, domain 2"/>
    <property type="match status" value="1"/>
</dbReference>
<reference evidence="7 8" key="1">
    <citation type="submission" date="2018-01" db="EMBL/GenBank/DDBJ databases">
        <title>Draft genome sequence of Nonomuraea sp. KC333.</title>
        <authorList>
            <person name="Sahin N."/>
            <person name="Saygin H."/>
            <person name="Ay H."/>
        </authorList>
    </citation>
    <scope>NUCLEOTIDE SEQUENCE [LARGE SCALE GENOMIC DNA]</scope>
    <source>
        <strain evidence="7 8">KC333</strain>
    </source>
</reference>
<dbReference type="GO" id="GO:0003700">
    <property type="term" value="F:DNA-binding transcription factor activity"/>
    <property type="evidence" value="ECO:0007669"/>
    <property type="project" value="TreeGrafter"/>
</dbReference>
<protein>
    <recommendedName>
        <fullName evidence="6">HTH tetR-type domain-containing protein</fullName>
    </recommendedName>
</protein>
<dbReference type="RefSeq" id="WP_111176356.1">
    <property type="nucleotide sequence ID" value="NZ_POUD01000011.1"/>
</dbReference>
<dbReference type="PANTHER" id="PTHR30055">
    <property type="entry name" value="HTH-TYPE TRANSCRIPTIONAL REGULATOR RUTR"/>
    <property type="match status" value="1"/>
</dbReference>
<proteinExistence type="predicted"/>
<evidence type="ECO:0000256" key="5">
    <source>
        <dbReference type="SAM" id="MobiDB-lite"/>
    </source>
</evidence>
<comment type="caution">
    <text evidence="7">The sequence shown here is derived from an EMBL/GenBank/DDBJ whole genome shotgun (WGS) entry which is preliminary data.</text>
</comment>
<dbReference type="EMBL" id="POUD01000011">
    <property type="protein sequence ID" value="PZG22087.1"/>
    <property type="molecule type" value="Genomic_DNA"/>
</dbReference>
<keyword evidence="8" id="KW-1185">Reference proteome</keyword>
<dbReference type="InterPro" id="IPR009057">
    <property type="entry name" value="Homeodomain-like_sf"/>
</dbReference>
<keyword evidence="2 4" id="KW-0238">DNA-binding</keyword>
<sequence length="235" mass="26499">MSHNLPSRPHGDIRVQRTRQRLRAAILELADRDGYEAITIGDIAALAEVNRATFYRHYEDKEDLAVDVLVQVAAETGRMAPILGGSAPVDLDSRIESGERLFEHFARHHRLYRPLLGYSRNRRFMMRVRGLLVPLVRARIDAATDGAWSPREWPPTSESSTPREAPMPPELVPVFAVELLLGVVAWWLERGVPYPPRLMASWFIQFLFPGYFGVVGLEHLLPGGPQTEGPPPHET</sequence>
<feature type="region of interest" description="Disordered" evidence="5">
    <location>
        <begin position="146"/>
        <end position="167"/>
    </location>
</feature>